<evidence type="ECO:0000313" key="14">
    <source>
        <dbReference type="Proteomes" id="UP000192927"/>
    </source>
</evidence>
<evidence type="ECO:0000256" key="4">
    <source>
        <dbReference type="ARBA" id="ARBA00022617"/>
    </source>
</evidence>
<reference evidence="14" key="1">
    <citation type="submission" date="2017-03" db="EMBL/GenBank/DDBJ databases">
        <authorList>
            <person name="Sharma R."/>
            <person name="Thines M."/>
        </authorList>
    </citation>
    <scope>NUCLEOTIDE SEQUENCE [LARGE SCALE GENOMIC DNA]</scope>
</reference>
<keyword evidence="10" id="KW-0503">Monooxygenase</keyword>
<evidence type="ECO:0000256" key="3">
    <source>
        <dbReference type="ARBA" id="ARBA00010617"/>
    </source>
</evidence>
<dbReference type="PANTHER" id="PTHR46206">
    <property type="entry name" value="CYTOCHROME P450"/>
    <property type="match status" value="1"/>
</dbReference>
<dbReference type="InterPro" id="IPR001128">
    <property type="entry name" value="Cyt_P450"/>
</dbReference>
<keyword evidence="9 12" id="KW-0408">Iron</keyword>
<evidence type="ECO:0000256" key="12">
    <source>
        <dbReference type="PIRSR" id="PIRSR602403-1"/>
    </source>
</evidence>
<evidence type="ECO:0000256" key="2">
    <source>
        <dbReference type="ARBA" id="ARBA00004370"/>
    </source>
</evidence>
<evidence type="ECO:0000256" key="11">
    <source>
        <dbReference type="ARBA" id="ARBA00023136"/>
    </source>
</evidence>
<evidence type="ECO:0000256" key="9">
    <source>
        <dbReference type="ARBA" id="ARBA00023004"/>
    </source>
</evidence>
<dbReference type="GO" id="GO:0005506">
    <property type="term" value="F:iron ion binding"/>
    <property type="evidence" value="ECO:0007669"/>
    <property type="project" value="InterPro"/>
</dbReference>
<evidence type="ECO:0000256" key="8">
    <source>
        <dbReference type="ARBA" id="ARBA00023002"/>
    </source>
</evidence>
<protein>
    <submittedName>
        <fullName evidence="13">Cytochrome P450, E-class, group IV</fullName>
    </submittedName>
</protein>
<dbReference type="GO" id="GO:0016020">
    <property type="term" value="C:membrane"/>
    <property type="evidence" value="ECO:0007669"/>
    <property type="project" value="UniProtKB-SubCell"/>
</dbReference>
<dbReference type="SUPFAM" id="SSF48264">
    <property type="entry name" value="Cytochrome P450"/>
    <property type="match status" value="1"/>
</dbReference>
<proteinExistence type="inferred from homology"/>
<keyword evidence="11" id="KW-0472">Membrane</keyword>
<evidence type="ECO:0000256" key="7">
    <source>
        <dbReference type="ARBA" id="ARBA00022989"/>
    </source>
</evidence>
<evidence type="ECO:0000256" key="5">
    <source>
        <dbReference type="ARBA" id="ARBA00022692"/>
    </source>
</evidence>
<evidence type="ECO:0000256" key="6">
    <source>
        <dbReference type="ARBA" id="ARBA00022723"/>
    </source>
</evidence>
<dbReference type="Pfam" id="PF00067">
    <property type="entry name" value="p450"/>
    <property type="match status" value="1"/>
</dbReference>
<dbReference type="CDD" id="cd11041">
    <property type="entry name" value="CYP503A1-like"/>
    <property type="match status" value="1"/>
</dbReference>
<evidence type="ECO:0000256" key="1">
    <source>
        <dbReference type="ARBA" id="ARBA00001971"/>
    </source>
</evidence>
<keyword evidence="7" id="KW-1133">Transmembrane helix</keyword>
<evidence type="ECO:0000256" key="10">
    <source>
        <dbReference type="ARBA" id="ARBA00023033"/>
    </source>
</evidence>
<dbReference type="GO" id="GO:0004497">
    <property type="term" value="F:monooxygenase activity"/>
    <property type="evidence" value="ECO:0007669"/>
    <property type="project" value="UniProtKB-KW"/>
</dbReference>
<dbReference type="Proteomes" id="UP000192927">
    <property type="component" value="Unassembled WGS sequence"/>
</dbReference>
<name>A0A1W5CUW9_9LECA</name>
<dbReference type="InterPro" id="IPR002403">
    <property type="entry name" value="Cyt_P450_E_grp-IV"/>
</dbReference>
<sequence length="261" mass="29409">MVARLSLAIIPSKSGWEEDDELKSITLPYNMIKSSEGSSYWTPTTLTQAIAGSWFAGSHQPWINLHFVFLELCNRPDYADLLRREIAAHSSLDVTTITLLPLLDSFIKECLRLNPLDEMGIRRKALEPFTFSNGGPSLAVGDIACVSAYDILHNTAKYPSPHDFDGMRFVQNSTEAPATSEGMRGTYLTDASKDWPIWGLGSRVCPGRWHAALVLKMAVVKLLANYEFRLKDEKARHKWWWETFQLPSGGTEVLFRKRGSE</sequence>
<organism evidence="13 14">
    <name type="scientific">Lasallia pustulata</name>
    <dbReference type="NCBI Taxonomy" id="136370"/>
    <lineage>
        <taxon>Eukaryota</taxon>
        <taxon>Fungi</taxon>
        <taxon>Dikarya</taxon>
        <taxon>Ascomycota</taxon>
        <taxon>Pezizomycotina</taxon>
        <taxon>Lecanoromycetes</taxon>
        <taxon>OSLEUM clade</taxon>
        <taxon>Umbilicariomycetidae</taxon>
        <taxon>Umbilicariales</taxon>
        <taxon>Umbilicariaceae</taxon>
        <taxon>Lasallia</taxon>
    </lineage>
</organism>
<keyword evidence="6 12" id="KW-0479">Metal-binding</keyword>
<dbReference type="AlphaFoldDB" id="A0A1W5CUW9"/>
<dbReference type="EMBL" id="FWEW01000357">
    <property type="protein sequence ID" value="SLM34621.1"/>
    <property type="molecule type" value="Genomic_DNA"/>
</dbReference>
<keyword evidence="8" id="KW-0560">Oxidoreductase</keyword>
<dbReference type="PANTHER" id="PTHR46206:SF5">
    <property type="entry name" value="P450, PUTATIVE (EUROFUNG)-RELATED"/>
    <property type="match status" value="1"/>
</dbReference>
<feature type="binding site" description="axial binding residue" evidence="12">
    <location>
        <position position="205"/>
    </location>
    <ligand>
        <name>heme</name>
        <dbReference type="ChEBI" id="CHEBI:30413"/>
    </ligand>
    <ligandPart>
        <name>Fe</name>
        <dbReference type="ChEBI" id="CHEBI:18248"/>
    </ligandPart>
</feature>
<keyword evidence="4 12" id="KW-0349">Heme</keyword>
<comment type="similarity">
    <text evidence="3">Belongs to the cytochrome P450 family.</text>
</comment>
<comment type="subcellular location">
    <subcellularLocation>
        <location evidence="2">Membrane</location>
    </subcellularLocation>
</comment>
<keyword evidence="5" id="KW-0812">Transmembrane</keyword>
<dbReference type="GO" id="GO:0016705">
    <property type="term" value="F:oxidoreductase activity, acting on paired donors, with incorporation or reduction of molecular oxygen"/>
    <property type="evidence" value="ECO:0007669"/>
    <property type="project" value="InterPro"/>
</dbReference>
<dbReference type="GO" id="GO:0020037">
    <property type="term" value="F:heme binding"/>
    <property type="evidence" value="ECO:0007669"/>
    <property type="project" value="InterPro"/>
</dbReference>
<evidence type="ECO:0000313" key="13">
    <source>
        <dbReference type="EMBL" id="SLM34621.1"/>
    </source>
</evidence>
<keyword evidence="14" id="KW-1185">Reference proteome</keyword>
<dbReference type="Gene3D" id="1.10.630.10">
    <property type="entry name" value="Cytochrome P450"/>
    <property type="match status" value="1"/>
</dbReference>
<dbReference type="PRINTS" id="PR00465">
    <property type="entry name" value="EP450IV"/>
</dbReference>
<accession>A0A1W5CUW9</accession>
<dbReference type="InterPro" id="IPR036396">
    <property type="entry name" value="Cyt_P450_sf"/>
</dbReference>
<comment type="cofactor">
    <cofactor evidence="1 12">
        <name>heme</name>
        <dbReference type="ChEBI" id="CHEBI:30413"/>
    </cofactor>
</comment>